<proteinExistence type="predicted"/>
<evidence type="ECO:0000313" key="1">
    <source>
        <dbReference type="EMBL" id="KAE9544466.1"/>
    </source>
</evidence>
<dbReference type="Proteomes" id="UP000475862">
    <property type="component" value="Unassembled WGS sequence"/>
</dbReference>
<accession>A0A6G0U8B8</accession>
<name>A0A6G0U8B8_APHGL</name>
<organism evidence="1 2">
    <name type="scientific">Aphis glycines</name>
    <name type="common">Soybean aphid</name>
    <dbReference type="NCBI Taxonomy" id="307491"/>
    <lineage>
        <taxon>Eukaryota</taxon>
        <taxon>Metazoa</taxon>
        <taxon>Ecdysozoa</taxon>
        <taxon>Arthropoda</taxon>
        <taxon>Hexapoda</taxon>
        <taxon>Insecta</taxon>
        <taxon>Pterygota</taxon>
        <taxon>Neoptera</taxon>
        <taxon>Paraneoptera</taxon>
        <taxon>Hemiptera</taxon>
        <taxon>Sternorrhyncha</taxon>
        <taxon>Aphidomorpha</taxon>
        <taxon>Aphidoidea</taxon>
        <taxon>Aphididae</taxon>
        <taxon>Aphidini</taxon>
        <taxon>Aphis</taxon>
        <taxon>Aphis</taxon>
    </lineage>
</organism>
<protein>
    <submittedName>
        <fullName evidence="1">Uncharacterized protein</fullName>
    </submittedName>
</protein>
<evidence type="ECO:0000313" key="2">
    <source>
        <dbReference type="Proteomes" id="UP000475862"/>
    </source>
</evidence>
<comment type="caution">
    <text evidence="1">The sequence shown here is derived from an EMBL/GenBank/DDBJ whole genome shotgun (WGS) entry which is preliminary data.</text>
</comment>
<sequence>MLFLLIFIYNRFFFFSLNLLIYNTKICNKYYNYSRCITHYHSQSVKIDGFANGSDSHAKIMLYYTDLNKQIYTPHTIQRNVTLSRPLILLFYIILQSYYSTHTDNDNINIIRYNQQLNIKYLHIIYYKYSYVRAIIICMIYEEFTCEANLHSTTLVLKSLDAALFLTAKL</sequence>
<dbReference type="EMBL" id="VYZN01000001">
    <property type="protein sequence ID" value="KAE9544466.1"/>
    <property type="molecule type" value="Genomic_DNA"/>
</dbReference>
<keyword evidence="2" id="KW-1185">Reference proteome</keyword>
<reference evidence="1 2" key="1">
    <citation type="submission" date="2019-08" db="EMBL/GenBank/DDBJ databases">
        <title>The genome of the soybean aphid Biotype 1, its phylome, world population structure and adaptation to the North American continent.</title>
        <authorList>
            <person name="Giordano R."/>
            <person name="Donthu R.K."/>
            <person name="Hernandez A.G."/>
            <person name="Wright C.L."/>
            <person name="Zimin A.V."/>
        </authorList>
    </citation>
    <scope>NUCLEOTIDE SEQUENCE [LARGE SCALE GENOMIC DNA]</scope>
    <source>
        <tissue evidence="1">Whole aphids</tissue>
    </source>
</reference>
<dbReference type="AlphaFoldDB" id="A0A6G0U8B8"/>
<gene>
    <name evidence="1" type="ORF">AGLY_000007</name>
</gene>